<dbReference type="InterPro" id="IPR013149">
    <property type="entry name" value="ADH-like_C"/>
</dbReference>
<dbReference type="GO" id="GO:0046294">
    <property type="term" value="P:formaldehyde catabolic process"/>
    <property type="evidence" value="ECO:0007669"/>
    <property type="project" value="TreeGrafter"/>
</dbReference>
<proteinExistence type="inferred from homology"/>
<evidence type="ECO:0000259" key="7">
    <source>
        <dbReference type="Pfam" id="PF00107"/>
    </source>
</evidence>
<dbReference type="PANTHER" id="PTHR43880:SF3">
    <property type="entry name" value="ALCOHOL DEHYDROGENASE 8A-RELATED"/>
    <property type="match status" value="1"/>
</dbReference>
<keyword evidence="3 5" id="KW-0862">Zinc</keyword>
<dbReference type="Gene3D" id="3.90.180.10">
    <property type="entry name" value="Medium-chain alcohol dehydrogenases, catalytic domain"/>
    <property type="match status" value="2"/>
</dbReference>
<dbReference type="EMBL" id="SRMA01027048">
    <property type="protein sequence ID" value="TRY60514.1"/>
    <property type="molecule type" value="Genomic_DNA"/>
</dbReference>
<evidence type="ECO:0000256" key="5">
    <source>
        <dbReference type="RuleBase" id="RU361277"/>
    </source>
</evidence>
<dbReference type="GO" id="GO:0005829">
    <property type="term" value="C:cytosol"/>
    <property type="evidence" value="ECO:0007669"/>
    <property type="project" value="TreeGrafter"/>
</dbReference>
<reference evidence="9 10" key="1">
    <citation type="journal article" date="2019" name="Sci. Data">
        <title>Hybrid genome assembly and annotation of Danionella translucida.</title>
        <authorList>
            <person name="Kadobianskyi M."/>
            <person name="Schulze L."/>
            <person name="Schuelke M."/>
            <person name="Judkewitz B."/>
        </authorList>
    </citation>
    <scope>NUCLEOTIDE SEQUENCE [LARGE SCALE GENOMIC DNA]</scope>
    <source>
        <strain evidence="9 10">Bolton</strain>
    </source>
</reference>
<evidence type="ECO:0000256" key="3">
    <source>
        <dbReference type="ARBA" id="ARBA00022833"/>
    </source>
</evidence>
<dbReference type="PROSITE" id="PS00059">
    <property type="entry name" value="ADH_ZINC"/>
    <property type="match status" value="1"/>
</dbReference>
<gene>
    <name evidence="9" type="ORF">DNTS_001484</name>
</gene>
<sequence length="272" mass="29724">AQGFSEDGVGGSLPASARTNPHQEGCSWRTVYDDDKRGSSLILGHESAGVVESVGPGVPDFKQVWRMPLLQESTNKLLPKNYSDIMAKPTTCFSCRGRPILQFLGNGTFSEYTVVNQNAVAKIDDNAPLDRVFLLGCCIPSVMGCKNARASWMFAVHVNEKKFEKAKVFGATDFLNPKALDKPISEVLVEMTNIGVDFSIECRGSPEAMRCALESCVKAWGVSVMVGYTDVQDFSARPAQLIYGKTWKGSVLGGFKSKESVPTQVRDYMSEK</sequence>
<dbReference type="InterPro" id="IPR002328">
    <property type="entry name" value="ADH_Zn_CS"/>
</dbReference>
<dbReference type="Gene3D" id="3.40.50.720">
    <property type="entry name" value="NAD(P)-binding Rossmann-like Domain"/>
    <property type="match status" value="1"/>
</dbReference>
<dbReference type="OrthoDB" id="417550at2759"/>
<dbReference type="InterPro" id="IPR013154">
    <property type="entry name" value="ADH-like_N"/>
</dbReference>
<dbReference type="PANTHER" id="PTHR43880">
    <property type="entry name" value="ALCOHOL DEHYDROGENASE"/>
    <property type="match status" value="1"/>
</dbReference>
<name>A0A553N502_9TELE</name>
<comment type="caution">
    <text evidence="9">The sequence shown here is derived from an EMBL/GenBank/DDBJ whole genome shotgun (WGS) entry which is preliminary data.</text>
</comment>
<dbReference type="STRING" id="623744.A0A553N502"/>
<dbReference type="SUPFAM" id="SSF50129">
    <property type="entry name" value="GroES-like"/>
    <property type="match status" value="1"/>
</dbReference>
<dbReference type="GO" id="GO:0051903">
    <property type="term" value="F:S-(hydroxymethyl)glutathione dehydrogenase [NAD(P)+] activity"/>
    <property type="evidence" value="ECO:0007669"/>
    <property type="project" value="TreeGrafter"/>
</dbReference>
<evidence type="ECO:0000256" key="4">
    <source>
        <dbReference type="ARBA" id="ARBA00023002"/>
    </source>
</evidence>
<keyword evidence="10" id="KW-1185">Reference proteome</keyword>
<evidence type="ECO:0000256" key="1">
    <source>
        <dbReference type="ARBA" id="ARBA00001947"/>
    </source>
</evidence>
<comment type="similarity">
    <text evidence="5">Belongs to the zinc-containing alcohol dehydrogenase family.</text>
</comment>
<dbReference type="GO" id="GO:0008270">
    <property type="term" value="F:zinc ion binding"/>
    <property type="evidence" value="ECO:0007669"/>
    <property type="project" value="InterPro"/>
</dbReference>
<evidence type="ECO:0000313" key="9">
    <source>
        <dbReference type="EMBL" id="TRY60514.1"/>
    </source>
</evidence>
<feature type="region of interest" description="Disordered" evidence="6">
    <location>
        <begin position="1"/>
        <end position="27"/>
    </location>
</feature>
<accession>A0A553N502</accession>
<dbReference type="Proteomes" id="UP000316079">
    <property type="component" value="Unassembled WGS sequence"/>
</dbReference>
<organism evidence="9 10">
    <name type="scientific">Danionella cerebrum</name>
    <dbReference type="NCBI Taxonomy" id="2873325"/>
    <lineage>
        <taxon>Eukaryota</taxon>
        <taxon>Metazoa</taxon>
        <taxon>Chordata</taxon>
        <taxon>Craniata</taxon>
        <taxon>Vertebrata</taxon>
        <taxon>Euteleostomi</taxon>
        <taxon>Actinopterygii</taxon>
        <taxon>Neopterygii</taxon>
        <taxon>Teleostei</taxon>
        <taxon>Ostariophysi</taxon>
        <taxon>Cypriniformes</taxon>
        <taxon>Danionidae</taxon>
        <taxon>Danioninae</taxon>
        <taxon>Danionella</taxon>
    </lineage>
</organism>
<keyword evidence="4" id="KW-0560">Oxidoreductase</keyword>
<feature type="domain" description="Alcohol dehydrogenase-like C-terminal" evidence="7">
    <location>
        <begin position="142"/>
        <end position="258"/>
    </location>
</feature>
<dbReference type="FunFam" id="3.40.50.720:FF:000003">
    <property type="entry name" value="S-(hydroxymethyl)glutathione dehydrogenase"/>
    <property type="match status" value="1"/>
</dbReference>
<evidence type="ECO:0000256" key="2">
    <source>
        <dbReference type="ARBA" id="ARBA00022723"/>
    </source>
</evidence>
<evidence type="ECO:0000313" key="10">
    <source>
        <dbReference type="Proteomes" id="UP000316079"/>
    </source>
</evidence>
<dbReference type="InterPro" id="IPR011032">
    <property type="entry name" value="GroES-like_sf"/>
</dbReference>
<keyword evidence="2 5" id="KW-0479">Metal-binding</keyword>
<dbReference type="Pfam" id="PF08240">
    <property type="entry name" value="ADH_N"/>
    <property type="match status" value="1"/>
</dbReference>
<dbReference type="InterPro" id="IPR036291">
    <property type="entry name" value="NAD(P)-bd_dom_sf"/>
</dbReference>
<evidence type="ECO:0000259" key="8">
    <source>
        <dbReference type="Pfam" id="PF08240"/>
    </source>
</evidence>
<evidence type="ECO:0000256" key="6">
    <source>
        <dbReference type="SAM" id="MobiDB-lite"/>
    </source>
</evidence>
<comment type="cofactor">
    <cofactor evidence="1 5">
        <name>Zn(2+)</name>
        <dbReference type="ChEBI" id="CHEBI:29105"/>
    </cofactor>
</comment>
<feature type="non-terminal residue" evidence="9">
    <location>
        <position position="1"/>
    </location>
</feature>
<protein>
    <submittedName>
        <fullName evidence="9">Uncharacterized protein</fullName>
    </submittedName>
</protein>
<dbReference type="AlphaFoldDB" id="A0A553N502"/>
<dbReference type="Pfam" id="PF00107">
    <property type="entry name" value="ADH_zinc_N"/>
    <property type="match status" value="1"/>
</dbReference>
<feature type="domain" description="Alcohol dehydrogenase-like N-terminal" evidence="8">
    <location>
        <begin position="40"/>
        <end position="125"/>
    </location>
</feature>
<dbReference type="SUPFAM" id="SSF51735">
    <property type="entry name" value="NAD(P)-binding Rossmann-fold domains"/>
    <property type="match status" value="1"/>
</dbReference>